<feature type="signal peptide" evidence="2">
    <location>
        <begin position="1"/>
        <end position="19"/>
    </location>
</feature>
<keyword evidence="2" id="KW-0732">Signal</keyword>
<evidence type="ECO:0008006" key="5">
    <source>
        <dbReference type="Google" id="ProtNLM"/>
    </source>
</evidence>
<evidence type="ECO:0000256" key="2">
    <source>
        <dbReference type="SAM" id="SignalP"/>
    </source>
</evidence>
<protein>
    <recommendedName>
        <fullName evidence="5">Major paralogous domain-containing protein</fullName>
    </recommendedName>
</protein>
<evidence type="ECO:0000313" key="3">
    <source>
        <dbReference type="EMBL" id="SHK60649.1"/>
    </source>
</evidence>
<sequence>MLNMYNILNPLSKTFFACAACFAVFGCGEDSSNSPATSPQEDVCSVSKTSNSVTVKQSVEGVSSTMIYMFDANGDMVSITTVSDFSAMEDDATAKAVCDASGSVDGFKASYENGKCTIIQTVGLAGSLEDIYAAQNAVCDAENEGVKLSSSSVGDSPIESSSSSLPTDVAKLSDLKEINCDNNILGYRIFVTTENLDYICASYKATSGTYTTWYPVIDDIKNAPKCTEELILSGEKASYYAEKDNSIYGCVLDVKDPYDFSSAEYVWKISGVAETDNGKVSSSSVNSGSGVSSSSSINSESGISSSANSGIVVSSSSSLTSSSASTEKVVTFKDGIIWEPSYASRVRTFFNTVDEYNFLDSNKVTGDSSGWWFKYLDSGDDGASTAIGVFSSSNLDLSITLKYTGWHLEYDGEYYYNAPDPYPYAGFGFNWSPDGEGASVDLSDWTGICITYQSSKSFEIAFPAIGDGDFAYYYPAVSSSTPKTIDIPFSSLTRSKYATTSLTRSSALTKVTAMHIKYTNDETKVNCNYQYYTPSECGSIYNSYSNSIQIYRIGKYGSCNDSGTIL</sequence>
<name>A0A1M6TUN8_9BACT</name>
<evidence type="ECO:0000313" key="4">
    <source>
        <dbReference type="Proteomes" id="UP000184275"/>
    </source>
</evidence>
<accession>A0A1M6TUN8</accession>
<dbReference type="AlphaFoldDB" id="A0A1M6TUN8"/>
<dbReference type="EMBL" id="FRAW01000011">
    <property type="protein sequence ID" value="SHK60649.1"/>
    <property type="molecule type" value="Genomic_DNA"/>
</dbReference>
<feature type="region of interest" description="Disordered" evidence="1">
    <location>
        <begin position="276"/>
        <end position="305"/>
    </location>
</feature>
<dbReference type="Proteomes" id="UP000184275">
    <property type="component" value="Unassembled WGS sequence"/>
</dbReference>
<organism evidence="3 4">
    <name type="scientific">Fibrobacter intestinalis</name>
    <dbReference type="NCBI Taxonomy" id="28122"/>
    <lineage>
        <taxon>Bacteria</taxon>
        <taxon>Pseudomonadati</taxon>
        <taxon>Fibrobacterota</taxon>
        <taxon>Fibrobacteria</taxon>
        <taxon>Fibrobacterales</taxon>
        <taxon>Fibrobacteraceae</taxon>
        <taxon>Fibrobacter</taxon>
    </lineage>
</organism>
<evidence type="ECO:0000256" key="1">
    <source>
        <dbReference type="SAM" id="MobiDB-lite"/>
    </source>
</evidence>
<reference evidence="4" key="1">
    <citation type="submission" date="2016-11" db="EMBL/GenBank/DDBJ databases">
        <authorList>
            <person name="Varghese N."/>
            <person name="Submissions S."/>
        </authorList>
    </citation>
    <scope>NUCLEOTIDE SEQUENCE [LARGE SCALE GENOMIC DNA]</scope>
    <source>
        <strain evidence="4">UWOS</strain>
    </source>
</reference>
<proteinExistence type="predicted"/>
<keyword evidence="4" id="KW-1185">Reference proteome</keyword>
<gene>
    <name evidence="3" type="ORF">SAMN05720469_11132</name>
</gene>
<feature type="compositionally biased region" description="Low complexity" evidence="1">
    <location>
        <begin position="280"/>
        <end position="305"/>
    </location>
</feature>
<feature type="chain" id="PRO_5013291418" description="Major paralogous domain-containing protein" evidence="2">
    <location>
        <begin position="20"/>
        <end position="566"/>
    </location>
</feature>